<reference evidence="2 3" key="1">
    <citation type="journal article" date="2011" name="Proc. Natl. Acad. Sci. U.S.A.">
        <title>Evolutionary erosion of yeast sex chromosomes by mating-type switching accidents.</title>
        <authorList>
            <person name="Gordon J.L."/>
            <person name="Armisen D."/>
            <person name="Proux-Wera E."/>
            <person name="Oheigeartaigh S.S."/>
            <person name="Byrne K.P."/>
            <person name="Wolfe K.H."/>
        </authorList>
    </citation>
    <scope>NUCLEOTIDE SEQUENCE [LARGE SCALE GENOMIC DNA]</scope>
    <source>
        <strain evidence="3">ATCC MYA-139 / BCRC 22969 / CBS 8797 / CCRC 22969 / KCTC 17520 / NBRC 10181 / NCYC 3082</strain>
    </source>
</reference>
<dbReference type="AlphaFoldDB" id="J7R7T2"/>
<name>J7R7T2_HUIN7</name>
<feature type="compositionally biased region" description="Basic and acidic residues" evidence="1">
    <location>
        <begin position="245"/>
        <end position="262"/>
    </location>
</feature>
<protein>
    <submittedName>
        <fullName evidence="2">Uncharacterized protein</fullName>
    </submittedName>
</protein>
<dbReference type="Proteomes" id="UP000006310">
    <property type="component" value="Chromosome 6"/>
</dbReference>
<gene>
    <name evidence="2" type="primary">KNAG0F02660</name>
    <name evidence="2" type="ordered locus">KNAG_0F02660</name>
</gene>
<dbReference type="HOGENOM" id="CLU_447627_0_0_1"/>
<evidence type="ECO:0000256" key="1">
    <source>
        <dbReference type="SAM" id="MobiDB-lite"/>
    </source>
</evidence>
<evidence type="ECO:0000313" key="2">
    <source>
        <dbReference type="EMBL" id="CCK70930.1"/>
    </source>
</evidence>
<dbReference type="RefSeq" id="XP_022465176.1">
    <property type="nucleotide sequence ID" value="XM_022608707.1"/>
</dbReference>
<dbReference type="KEGG" id="kng:KNAG_0F02660"/>
<sequence>MKFTSVFKQTKEAVKERFVNLAKKKKKEDFKLDVSCYVRPTGCNICNGIIPHCCCDLLQKVNSGDIEADENLIAYLHEQELIRRSIIEQQERESCETITDNSEEVMSIQSSMNWRYNSETSSTVESPVTATINSLYVVPLIPKVSSKKELMNERLKRSVEKTLNKSVNRLSVNVKTHEPFIVMPTASIVPTINFDPTVMSSPSAKAHIPNEQVTAKKEPATSPNLVCELPVSPEQQQLWGQSSESYRKGKDKNGSNDKMDKTHTPKILTTSELSYWQKVSNLARLEYTKCREIVTDLKVGCEEYRKKNSNKTTTRAKASAKVKGLFKKALHCKSPVKGATSSKHNPGEVQCCGFNGLATAMVRYEDALAREKNTCRKYKRSLHNSVWFDELIRQNINANQHDSNASDVIKTELNGVTERMYNEMALIMKCQKNNLTAMVRLGKCINYGYDLKLEHESTTDPVEREKLAVHCQVYNDKVAKHFHQHLDNLKKLQKDYKDAVVCFSRLIGQKAGLYRRMYESDCRSHLKVKMKEEVAWVQCLYVRH</sequence>
<reference evidence="3" key="2">
    <citation type="submission" date="2012-08" db="EMBL/GenBank/DDBJ databases">
        <title>Genome sequence of Kazachstania naganishii.</title>
        <authorList>
            <person name="Gordon J.L."/>
            <person name="Armisen D."/>
            <person name="Proux-Wera E."/>
            <person name="OhEigeartaigh S.S."/>
            <person name="Byrne K.P."/>
            <person name="Wolfe K.H."/>
        </authorList>
    </citation>
    <scope>NUCLEOTIDE SEQUENCE [LARGE SCALE GENOMIC DNA]</scope>
    <source>
        <strain evidence="3">ATCC MYA-139 / BCRC 22969 / CBS 8797 / CCRC 22969 / KCTC 17520 / NBRC 10181 / NCYC 3082</strain>
    </source>
</reference>
<evidence type="ECO:0000313" key="3">
    <source>
        <dbReference type="Proteomes" id="UP000006310"/>
    </source>
</evidence>
<dbReference type="GeneID" id="34526645"/>
<organism evidence="2 3">
    <name type="scientific">Huiozyma naganishii (strain ATCC MYA-139 / BCRC 22969 / CBS 8797 / KCTC 17520 / NBRC 10181 / NCYC 3082 / Yp74L-3)</name>
    <name type="common">Yeast</name>
    <name type="synonym">Kazachstania naganishii</name>
    <dbReference type="NCBI Taxonomy" id="1071383"/>
    <lineage>
        <taxon>Eukaryota</taxon>
        <taxon>Fungi</taxon>
        <taxon>Dikarya</taxon>
        <taxon>Ascomycota</taxon>
        <taxon>Saccharomycotina</taxon>
        <taxon>Saccharomycetes</taxon>
        <taxon>Saccharomycetales</taxon>
        <taxon>Saccharomycetaceae</taxon>
        <taxon>Huiozyma</taxon>
    </lineage>
</organism>
<accession>J7R7T2</accession>
<proteinExistence type="predicted"/>
<dbReference type="EMBL" id="HE978319">
    <property type="protein sequence ID" value="CCK70930.1"/>
    <property type="molecule type" value="Genomic_DNA"/>
</dbReference>
<feature type="compositionally biased region" description="Polar residues" evidence="1">
    <location>
        <begin position="234"/>
        <end position="244"/>
    </location>
</feature>
<keyword evidence="3" id="KW-1185">Reference proteome</keyword>
<feature type="region of interest" description="Disordered" evidence="1">
    <location>
        <begin position="234"/>
        <end position="262"/>
    </location>
</feature>